<dbReference type="AlphaFoldDB" id="A0A9E2F7I7"/>
<dbReference type="Proteomes" id="UP000811545">
    <property type="component" value="Unassembled WGS sequence"/>
</dbReference>
<protein>
    <submittedName>
        <fullName evidence="1">Uncharacterized protein</fullName>
    </submittedName>
</protein>
<name>A0A9E2F7I7_PSYF1</name>
<gene>
    <name evidence="1" type="ORF">DDT42_01507</name>
</gene>
<organism evidence="1 2">
    <name type="scientific">Psychracetigena formicireducens</name>
    <dbReference type="NCBI Taxonomy" id="2986056"/>
    <lineage>
        <taxon>Bacteria</taxon>
        <taxon>Bacillati</taxon>
        <taxon>Candidatus Lithacetigenota</taxon>
        <taxon>Candidatus Psychracetigena</taxon>
    </lineage>
</organism>
<sequence>MVNLHDLAVRIALIEGKKISLSVAQVKEVLKVTLIELALMEEKEVLETLRKFKERVLEIDEN</sequence>
<accession>A0A9E2F7I7</accession>
<reference evidence="1 2" key="1">
    <citation type="journal article" date="2021" name="bioRxiv">
        <title>Unique metabolic strategies in Hadean analogues reveal hints for primordial physiology.</title>
        <authorList>
            <person name="Nobu M.K."/>
            <person name="Nakai R."/>
            <person name="Tamazawa S."/>
            <person name="Mori H."/>
            <person name="Toyoda A."/>
            <person name="Ijiri A."/>
            <person name="Suzuki S."/>
            <person name="Kurokawa K."/>
            <person name="Kamagata Y."/>
            <person name="Tamaki H."/>
        </authorList>
    </citation>
    <scope>NUCLEOTIDE SEQUENCE [LARGE SCALE GENOMIC DNA]</scope>
    <source>
        <strain evidence="1">BS525</strain>
    </source>
</reference>
<dbReference type="EMBL" id="QLTW01000132">
    <property type="protein sequence ID" value="MBT9145633.1"/>
    <property type="molecule type" value="Genomic_DNA"/>
</dbReference>
<proteinExistence type="predicted"/>
<evidence type="ECO:0000313" key="1">
    <source>
        <dbReference type="EMBL" id="MBT9145633.1"/>
    </source>
</evidence>
<comment type="caution">
    <text evidence="1">The sequence shown here is derived from an EMBL/GenBank/DDBJ whole genome shotgun (WGS) entry which is preliminary data.</text>
</comment>
<evidence type="ECO:0000313" key="2">
    <source>
        <dbReference type="Proteomes" id="UP000811545"/>
    </source>
</evidence>